<reference evidence="2 3" key="1">
    <citation type="journal article" date="2013" name="Genome Announc.">
        <title>Draft Genome Sequence of Bhargavaea cecembensis Strain DSE10T, Isolated from a Deep-Sea Sediment Sample Collected at a Depth of 5,904 m from the Chagos-Laccadive Ridge System in the Indian Ocean.</title>
        <authorList>
            <person name="Shivaji S."/>
            <person name="Ara S."/>
            <person name="Begum Z."/>
            <person name="Ruth M."/>
            <person name="Singh A."/>
            <person name="Kumar Pinnaka A."/>
        </authorList>
    </citation>
    <scope>NUCLEOTIDE SEQUENCE [LARGE SCALE GENOMIC DNA]</scope>
    <source>
        <strain evidence="2 3">DSE10</strain>
    </source>
</reference>
<sequence>MNDVMRIANSYPLWIIASLVIGLVFFQAFKFISLATKTSASVGMSKQEVKTAIRAGAISSIGPSFAIIIIAISLLSLIGNPVTLVRIGIIGSAPIETVGASLGAEAAGAELGAASFTAHAFTNAVWVMCLGGLGWLLFTALFTKSLGKVQAKTTSTPKNLERFKIISTAAMIGAFSYLGSGQMIKGYQEAIVLLVAFMVMPIILQAAKKFEMKWLVEWSLGLVILVGLAVGYLLS</sequence>
<dbReference type="EMBL" id="AOFT01000006">
    <property type="protein sequence ID" value="EMR06596.1"/>
    <property type="molecule type" value="Genomic_DNA"/>
</dbReference>
<name>M7NHD1_9BACL</name>
<feature type="transmembrane region" description="Helical" evidence="1">
    <location>
        <begin position="124"/>
        <end position="142"/>
    </location>
</feature>
<dbReference type="OrthoDB" id="86868at2"/>
<feature type="transmembrane region" description="Helical" evidence="1">
    <location>
        <begin position="190"/>
        <end position="207"/>
    </location>
</feature>
<dbReference type="Pfam" id="PF16481">
    <property type="entry name" value="DUF5058"/>
    <property type="match status" value="1"/>
</dbReference>
<keyword evidence="1" id="KW-0812">Transmembrane</keyword>
<keyword evidence="3" id="KW-1185">Reference proteome</keyword>
<keyword evidence="1" id="KW-0472">Membrane</keyword>
<feature type="transmembrane region" description="Helical" evidence="1">
    <location>
        <begin position="163"/>
        <end position="184"/>
    </location>
</feature>
<organism evidence="2 3">
    <name type="scientific">Bhargavaea cecembensis DSE10</name>
    <dbReference type="NCBI Taxonomy" id="1235279"/>
    <lineage>
        <taxon>Bacteria</taxon>
        <taxon>Bacillati</taxon>
        <taxon>Bacillota</taxon>
        <taxon>Bacilli</taxon>
        <taxon>Bacillales</taxon>
        <taxon>Caryophanaceae</taxon>
        <taxon>Bhargavaea</taxon>
    </lineage>
</organism>
<evidence type="ECO:0000256" key="1">
    <source>
        <dbReference type="SAM" id="Phobius"/>
    </source>
</evidence>
<accession>M7NHD1</accession>
<dbReference type="eggNOG" id="ENOG502ZA1I">
    <property type="taxonomic scope" value="Bacteria"/>
</dbReference>
<feature type="transmembrane region" description="Helical" evidence="1">
    <location>
        <begin position="53"/>
        <end position="78"/>
    </location>
</feature>
<feature type="transmembrane region" description="Helical" evidence="1">
    <location>
        <begin position="214"/>
        <end position="234"/>
    </location>
</feature>
<dbReference type="RefSeq" id="WP_008298728.1">
    <property type="nucleotide sequence ID" value="NZ_AOFT01000006.1"/>
</dbReference>
<dbReference type="AlphaFoldDB" id="M7NHD1"/>
<dbReference type="STRING" id="1235279.C772_01491"/>
<dbReference type="PATRIC" id="fig|1235279.3.peg.1491"/>
<protein>
    <recommendedName>
        <fullName evidence="4">Translation elongation factor EF-1alpha</fullName>
    </recommendedName>
</protein>
<dbReference type="Proteomes" id="UP000011919">
    <property type="component" value="Unassembled WGS sequence"/>
</dbReference>
<dbReference type="InterPro" id="IPR032479">
    <property type="entry name" value="DUF5058"/>
</dbReference>
<proteinExistence type="predicted"/>
<comment type="caution">
    <text evidence="2">The sequence shown here is derived from an EMBL/GenBank/DDBJ whole genome shotgun (WGS) entry which is preliminary data.</text>
</comment>
<gene>
    <name evidence="2" type="ORF">C772_01491</name>
</gene>
<evidence type="ECO:0000313" key="2">
    <source>
        <dbReference type="EMBL" id="EMR06596.1"/>
    </source>
</evidence>
<evidence type="ECO:0000313" key="3">
    <source>
        <dbReference type="Proteomes" id="UP000011919"/>
    </source>
</evidence>
<evidence type="ECO:0008006" key="4">
    <source>
        <dbReference type="Google" id="ProtNLM"/>
    </source>
</evidence>
<feature type="transmembrane region" description="Helical" evidence="1">
    <location>
        <begin position="12"/>
        <end position="32"/>
    </location>
</feature>
<keyword evidence="1" id="KW-1133">Transmembrane helix</keyword>